<accession>A0A9P3BK36</accession>
<dbReference type="GeneID" id="67000546"/>
<dbReference type="Proteomes" id="UP001043456">
    <property type="component" value="Unassembled WGS sequence"/>
</dbReference>
<dbReference type="AlphaFoldDB" id="A0A9P3BK36"/>
<evidence type="ECO:0000313" key="2">
    <source>
        <dbReference type="Proteomes" id="UP001043456"/>
    </source>
</evidence>
<sequence>MSFQVSEISEFLGNFGGELQALKAGYDQVFGMLFPTSGKPLLQRRKFVDSANPDSDSSGTQVENKNIIALFGDLFLPLVKALTALQLPTPVAAPLNKVLIDLPLKRIRDCTYTIDPCDRDVIYEEEGPNFEFYDWVFPEEKWCDMIRAFLQLSDCSRREQNVILLMPVAVYFLKQDESSLLSRSRNGNIIAVDPEYLDPADPTWTAFRLAFNEVALFHGGVPHINKTRGGAISNLTKVHDPESIFRYASSWTLRTCSSNDYFRALFGI</sequence>
<dbReference type="EMBL" id="BHVY01000010">
    <property type="protein sequence ID" value="GIJ92656.1"/>
    <property type="molecule type" value="Genomic_DNA"/>
</dbReference>
<protein>
    <submittedName>
        <fullName evidence="1">Uncharacterized protein</fullName>
    </submittedName>
</protein>
<gene>
    <name evidence="1" type="ORF">Asppvi_001934</name>
</gene>
<evidence type="ECO:0000313" key="1">
    <source>
        <dbReference type="EMBL" id="GIJ92656.1"/>
    </source>
</evidence>
<dbReference type="OrthoDB" id="4500163at2759"/>
<organism evidence="1 2">
    <name type="scientific">Aspergillus pseudoviridinutans</name>
    <dbReference type="NCBI Taxonomy" id="1517512"/>
    <lineage>
        <taxon>Eukaryota</taxon>
        <taxon>Fungi</taxon>
        <taxon>Dikarya</taxon>
        <taxon>Ascomycota</taxon>
        <taxon>Pezizomycotina</taxon>
        <taxon>Eurotiomycetes</taxon>
        <taxon>Eurotiomycetidae</taxon>
        <taxon>Eurotiales</taxon>
        <taxon>Aspergillaceae</taxon>
        <taxon>Aspergillus</taxon>
        <taxon>Aspergillus subgen. Fumigati</taxon>
    </lineage>
</organism>
<proteinExistence type="predicted"/>
<dbReference type="RefSeq" id="XP_043163402.1">
    <property type="nucleotide sequence ID" value="XM_043307467.1"/>
</dbReference>
<reference evidence="1 2" key="1">
    <citation type="submission" date="2018-10" db="EMBL/GenBank/DDBJ databases">
        <title>Pan-genome distribution and transcriptional activeness of fungal secondary metabolism genes in Aspergillus section Fumigati.</title>
        <authorList>
            <person name="Takahashi H."/>
            <person name="Umemura M."/>
            <person name="Ninomiya A."/>
            <person name="Kusuya Y."/>
            <person name="Urayama S."/>
            <person name="Shimizu M."/>
            <person name="Watanabe A."/>
            <person name="Kamei K."/>
            <person name="Yaguchi T."/>
            <person name="Hagiwara D."/>
        </authorList>
    </citation>
    <scope>NUCLEOTIDE SEQUENCE [LARGE SCALE GENOMIC DNA]</scope>
    <source>
        <strain evidence="1 2">IFM 55266</strain>
    </source>
</reference>
<comment type="caution">
    <text evidence="1">The sequence shown here is derived from an EMBL/GenBank/DDBJ whole genome shotgun (WGS) entry which is preliminary data.</text>
</comment>
<keyword evidence="2" id="KW-1185">Reference proteome</keyword>
<name>A0A9P3BK36_9EURO</name>